<dbReference type="Pfam" id="PF26138">
    <property type="entry name" value="DUF8040"/>
    <property type="match status" value="1"/>
</dbReference>
<evidence type="ECO:0000259" key="2">
    <source>
        <dbReference type="Pfam" id="PF26138"/>
    </source>
</evidence>
<feature type="compositionally biased region" description="Polar residues" evidence="1">
    <location>
        <begin position="284"/>
        <end position="297"/>
    </location>
</feature>
<evidence type="ECO:0000313" key="4">
    <source>
        <dbReference type="Proteomes" id="UP000596660"/>
    </source>
</evidence>
<organism evidence="3 4">
    <name type="scientific">Chenopodium quinoa</name>
    <name type="common">Quinoa</name>
    <dbReference type="NCBI Taxonomy" id="63459"/>
    <lineage>
        <taxon>Eukaryota</taxon>
        <taxon>Viridiplantae</taxon>
        <taxon>Streptophyta</taxon>
        <taxon>Embryophyta</taxon>
        <taxon>Tracheophyta</taxon>
        <taxon>Spermatophyta</taxon>
        <taxon>Magnoliopsida</taxon>
        <taxon>eudicotyledons</taxon>
        <taxon>Gunneridae</taxon>
        <taxon>Pentapetalae</taxon>
        <taxon>Caryophyllales</taxon>
        <taxon>Chenopodiaceae</taxon>
        <taxon>Chenopodioideae</taxon>
        <taxon>Atripliceae</taxon>
        <taxon>Chenopodium</taxon>
    </lineage>
</organism>
<reference evidence="3" key="2">
    <citation type="submission" date="2021-03" db="UniProtKB">
        <authorList>
            <consortium name="EnsemblPlants"/>
        </authorList>
    </citation>
    <scope>IDENTIFICATION</scope>
</reference>
<keyword evidence="4" id="KW-1185">Reference proteome</keyword>
<accession>A0A803ND19</accession>
<reference evidence="3" key="1">
    <citation type="journal article" date="2017" name="Nature">
        <title>The genome of Chenopodium quinoa.</title>
        <authorList>
            <person name="Jarvis D.E."/>
            <person name="Ho Y.S."/>
            <person name="Lightfoot D.J."/>
            <person name="Schmoeckel S.M."/>
            <person name="Li B."/>
            <person name="Borm T.J.A."/>
            <person name="Ohyanagi H."/>
            <person name="Mineta K."/>
            <person name="Michell C.T."/>
            <person name="Saber N."/>
            <person name="Kharbatia N.M."/>
            <person name="Rupper R.R."/>
            <person name="Sharp A.R."/>
            <person name="Dally N."/>
            <person name="Boughton B.A."/>
            <person name="Woo Y.H."/>
            <person name="Gao G."/>
            <person name="Schijlen E.G.W.M."/>
            <person name="Guo X."/>
            <person name="Momin A.A."/>
            <person name="Negrao S."/>
            <person name="Al-Babili S."/>
            <person name="Gehring C."/>
            <person name="Roessner U."/>
            <person name="Jung C."/>
            <person name="Murphy K."/>
            <person name="Arold S.T."/>
            <person name="Gojobori T."/>
            <person name="van der Linden C.G."/>
            <person name="van Loo E.N."/>
            <person name="Jellen E.N."/>
            <person name="Maughan P.J."/>
            <person name="Tester M."/>
        </authorList>
    </citation>
    <scope>NUCLEOTIDE SEQUENCE [LARGE SCALE GENOMIC DNA]</scope>
    <source>
        <strain evidence="3">cv. PI 614886</strain>
    </source>
</reference>
<dbReference type="OMA" id="ARGMYGI"/>
<dbReference type="AlphaFoldDB" id="A0A803ND19"/>
<protein>
    <recommendedName>
        <fullName evidence="2">DUF8040 domain-containing protein</fullName>
    </recommendedName>
</protein>
<dbReference type="PANTHER" id="PTHR46250">
    <property type="entry name" value="MYB/SANT-LIKE DNA-BINDING DOMAIN PROTEIN-RELATED"/>
    <property type="match status" value="1"/>
</dbReference>
<dbReference type="EnsemblPlants" id="AUR62044007-RA">
    <property type="protein sequence ID" value="AUR62044007-RA:cds"/>
    <property type="gene ID" value="AUR62044007"/>
</dbReference>
<accession>A0A803N7M0</accession>
<evidence type="ECO:0000256" key="1">
    <source>
        <dbReference type="SAM" id="MobiDB-lite"/>
    </source>
</evidence>
<dbReference type="Gramene" id="AUR62041774-RA">
    <property type="protein sequence ID" value="AUR62041774-RA:cds"/>
    <property type="gene ID" value="AUR62041774"/>
</dbReference>
<name>A0A803ND19_CHEQI</name>
<evidence type="ECO:0000313" key="3">
    <source>
        <dbReference type="EnsemblPlants" id="AUR62044007-RA:cds"/>
    </source>
</evidence>
<sequence length="460" mass="52614">MSLQVIVAMFLYTLAHHKKNTSIGQYFFRSGETVSRQFHHCLRDFLKLHEVLLYNPIPISDDCEDERWKSFKNCLGALDGTYINVNVPSQERPKYRTRKGIIAMNMEASQAKGEASNGRGKKKRYWTYEENAVLIRYLHELSCDPKWKCENGFKNGYMNKLEEMINGVLPNCGLRAVPHIESRIKHWSEKYSAFAEMLSTRDAEKKLMQVDKAVYDEWVKTHKKAKGLFGVPFVHYETLADIYAKDNATGDVSESFVDAIEDMDQEIDKQPFNVESDEEDDVNSTHLDTYSSTSQSGKRPMKIEDDHITPSKMAKVKASTIHSSASDSTTQSRKRSIKAKETKVKGKNKVDLKSLCRNDDDDLVASLHDVSNNFGMIFENINVNLGTMASAWSKAEEREQRMDEKVNKALDEVMKLDGISPSEALEVSTILMAEEHKLRIFYQAPTTMKKQYAIDLLKKK</sequence>
<dbReference type="InterPro" id="IPR058353">
    <property type="entry name" value="DUF8040"/>
</dbReference>
<dbReference type="Gramene" id="AUR62044007-RA">
    <property type="protein sequence ID" value="AUR62044007-RA:cds"/>
    <property type="gene ID" value="AUR62044007"/>
</dbReference>
<dbReference type="EnsemblPlants" id="AUR62041774-RA">
    <property type="protein sequence ID" value="AUR62041774-RA:cds"/>
    <property type="gene ID" value="AUR62041774"/>
</dbReference>
<feature type="region of interest" description="Disordered" evidence="1">
    <location>
        <begin position="272"/>
        <end position="344"/>
    </location>
</feature>
<dbReference type="Proteomes" id="UP000596660">
    <property type="component" value="Unplaced"/>
</dbReference>
<feature type="compositionally biased region" description="Polar residues" evidence="1">
    <location>
        <begin position="320"/>
        <end position="331"/>
    </location>
</feature>
<dbReference type="PANTHER" id="PTHR46250:SF15">
    <property type="entry name" value="OS01G0523800 PROTEIN"/>
    <property type="match status" value="1"/>
</dbReference>
<proteinExistence type="predicted"/>
<feature type="domain" description="DUF8040" evidence="2">
    <location>
        <begin position="4"/>
        <end position="45"/>
    </location>
</feature>